<accession>A0A8H5FIT8</accession>
<dbReference type="EMBL" id="JAACJM010000202">
    <property type="protein sequence ID" value="KAF5337978.1"/>
    <property type="molecule type" value="Genomic_DNA"/>
</dbReference>
<keyword evidence="2" id="KW-1185">Reference proteome</keyword>
<dbReference type="InterPro" id="IPR032675">
    <property type="entry name" value="LRR_dom_sf"/>
</dbReference>
<dbReference type="Gene3D" id="3.80.10.10">
    <property type="entry name" value="Ribonuclease Inhibitor"/>
    <property type="match status" value="1"/>
</dbReference>
<protein>
    <submittedName>
        <fullName evidence="1">Uncharacterized protein</fullName>
    </submittedName>
</protein>
<dbReference type="Proteomes" id="UP000559256">
    <property type="component" value="Unassembled WGS sequence"/>
</dbReference>
<reference evidence="1 2" key="1">
    <citation type="journal article" date="2020" name="ISME J.">
        <title>Uncovering the hidden diversity of litter-decomposition mechanisms in mushroom-forming fungi.</title>
        <authorList>
            <person name="Floudas D."/>
            <person name="Bentzer J."/>
            <person name="Ahren D."/>
            <person name="Johansson T."/>
            <person name="Persson P."/>
            <person name="Tunlid A."/>
        </authorList>
    </citation>
    <scope>NUCLEOTIDE SEQUENCE [LARGE SCALE GENOMIC DNA]</scope>
    <source>
        <strain evidence="1 2">CBS 291.85</strain>
    </source>
</reference>
<evidence type="ECO:0000313" key="1">
    <source>
        <dbReference type="EMBL" id="KAF5337978.1"/>
    </source>
</evidence>
<evidence type="ECO:0000313" key="2">
    <source>
        <dbReference type="Proteomes" id="UP000559256"/>
    </source>
</evidence>
<dbReference type="OrthoDB" id="3055278at2759"/>
<dbReference type="SUPFAM" id="SSF52047">
    <property type="entry name" value="RNI-like"/>
    <property type="match status" value="1"/>
</dbReference>
<comment type="caution">
    <text evidence="1">The sequence shown here is derived from an EMBL/GenBank/DDBJ whole genome shotgun (WGS) entry which is preliminary data.</text>
</comment>
<proteinExistence type="predicted"/>
<sequence>MFTEQCSRWKHARVFQLVEANFPALADGRSFPLLETVEIRHFIDEPEYPDLHLFNSAPRLHTLKIDKLPPAEALETFTPCFQITSLIVYHGDYYDLLVLNKFSNLKSIVFAKLDVDPEIEELPPQTLPYVTTVDFQLSDFSEVSYGCNSLKMLVEKLTLPSLTTLMITNQVYDRDLESPESMFKGVWPPQSFSDFFQRSGCSLTALHLDYISIPDRELIALLRLNPSLVELRVKEICRKDYDFAAIESRRRRRRRRKRGLLPDGPFFKFEDIIAPLLLTSLHAYNHGLTSTSPLVPKLERLRFVADGFLFDDELF</sequence>
<gene>
    <name evidence="1" type="ORF">D9758_014321</name>
</gene>
<organism evidence="1 2">
    <name type="scientific">Tetrapyrgos nigripes</name>
    <dbReference type="NCBI Taxonomy" id="182062"/>
    <lineage>
        <taxon>Eukaryota</taxon>
        <taxon>Fungi</taxon>
        <taxon>Dikarya</taxon>
        <taxon>Basidiomycota</taxon>
        <taxon>Agaricomycotina</taxon>
        <taxon>Agaricomycetes</taxon>
        <taxon>Agaricomycetidae</taxon>
        <taxon>Agaricales</taxon>
        <taxon>Marasmiineae</taxon>
        <taxon>Marasmiaceae</taxon>
        <taxon>Tetrapyrgos</taxon>
    </lineage>
</organism>
<dbReference type="AlphaFoldDB" id="A0A8H5FIT8"/>
<name>A0A8H5FIT8_9AGAR</name>